<sequence length="491" mass="54857">MSAKRADRLAPQIGEATSPQYSASPAHNKAQSIAGAYRLGQSTQHAVFTLIQPEQCPDYRGTGAQLCFSTCRLYCWNCLALWGPSLRSYHARIWLTTLSLDPQVLSTAFMLWKGLSVASASSSPIVVVLSGSMEPAFQRGDLLFLWNRSPRTEVGEIVVYNVRGKDIPIVHRVVRTFPEVEGKAKKVKEITVYVAAQFTSTTRSALIQNYSDSTPSHMLLTKGDNNLADDTELYAHDQDHLNRSEDIVGSTDVFAHPTPQAGKLPSSPSFLDLPLESPHGRLWSCQEISLVFDRLFHSLAKGSPSPVTSFLATYFLPSHHPTPSITRPRYDLTTFDKMGSQKRIAKELSELVESPPEGITVELVDEANLYKWKVFMEGPEGSPYQGGKFIVNLTLPTEYPFKPPTVSFGTKIYHPNVTNDEKGSMCLGMLRADEWKPSSKIAAVLQFARQLLQEPMPDDAIEGRIAEQYKNDRKRYDEIAKEWTRKWAVSE</sequence>
<dbReference type="InterPro" id="IPR001733">
    <property type="entry name" value="Peptidase_S26B"/>
</dbReference>
<dbReference type="InterPro" id="IPR019533">
    <property type="entry name" value="Peptidase_S26"/>
</dbReference>
<dbReference type="GO" id="GO:0005524">
    <property type="term" value="F:ATP binding"/>
    <property type="evidence" value="ECO:0007669"/>
    <property type="project" value="UniProtKB-KW"/>
</dbReference>
<dbReference type="NCBIfam" id="TIGR02228">
    <property type="entry name" value="sigpep_I_arch"/>
    <property type="match status" value="1"/>
</dbReference>
<keyword evidence="16" id="KW-0735">Signal-anchor</keyword>
<reference evidence="24" key="1">
    <citation type="submission" date="2015-09" db="EMBL/GenBank/DDBJ databases">
        <authorList>
            <person name="Fill T.P."/>
            <person name="Baretta J.F."/>
            <person name="de Almeida L.G."/>
            <person name="Rocha M."/>
            <person name="de Souza D.H."/>
            <person name="Malavazi I."/>
            <person name="Cerdeira L.T."/>
            <person name="Hong H."/>
            <person name="Samborskyy M."/>
            <person name="de Vasconcelos A.T."/>
            <person name="Leadlay P."/>
            <person name="Rodrigues-Filho E."/>
        </authorList>
    </citation>
    <scope>NUCLEOTIDE SEQUENCE [LARGE SCALE GENOMIC DNA]</scope>
    <source>
        <strain evidence="24">LaBioMMi 136</strain>
    </source>
</reference>
<keyword evidence="18" id="KW-0472">Membrane</keyword>
<protein>
    <recommendedName>
        <fullName evidence="6">Signal peptidase complex catalytic subunit SEC11</fullName>
        <ecNumber evidence="4">2.3.2.23</ecNumber>
        <ecNumber evidence="5">3.4.21.89</ecNumber>
    </recommendedName>
    <alternativeName>
        <fullName evidence="19">Signal peptidase I</fullName>
    </alternativeName>
    <alternativeName>
        <fullName evidence="7">Signal peptidase complex catalytic subunit sec11</fullName>
    </alternativeName>
</protein>
<dbReference type="Gene3D" id="3.10.110.10">
    <property type="entry name" value="Ubiquitin Conjugating Enzyme"/>
    <property type="match status" value="1"/>
</dbReference>
<dbReference type="AlphaFoldDB" id="A0A1S9RBZ6"/>
<gene>
    <name evidence="23" type="ORF">PEBR_36890</name>
</gene>
<keyword evidence="15" id="KW-0067">ATP-binding</keyword>
<evidence type="ECO:0000256" key="12">
    <source>
        <dbReference type="ARBA" id="ARBA00022786"/>
    </source>
</evidence>
<name>A0A1S9RBZ6_PENBI</name>
<evidence type="ECO:0000256" key="5">
    <source>
        <dbReference type="ARBA" id="ARBA00013208"/>
    </source>
</evidence>
<dbReference type="GO" id="GO:0009003">
    <property type="term" value="F:signal peptidase activity"/>
    <property type="evidence" value="ECO:0007669"/>
    <property type="project" value="UniProtKB-EC"/>
</dbReference>
<evidence type="ECO:0000256" key="7">
    <source>
        <dbReference type="ARBA" id="ARBA00021755"/>
    </source>
</evidence>
<dbReference type="CDD" id="cd06530">
    <property type="entry name" value="S26_SPase_I"/>
    <property type="match status" value="1"/>
</dbReference>
<keyword evidence="14" id="KW-0256">Endoplasmic reticulum</keyword>
<dbReference type="FunFam" id="3.10.110.10:FF:000060">
    <property type="entry name" value="Ubiquitin conjugating enzyme (UbcB)"/>
    <property type="match status" value="1"/>
</dbReference>
<evidence type="ECO:0000259" key="22">
    <source>
        <dbReference type="PROSITE" id="PS50127"/>
    </source>
</evidence>
<comment type="subcellular location">
    <subcellularLocation>
        <location evidence="2">Endoplasmic reticulum membrane</location>
        <topology evidence="2">Single-pass type II membrane protein</topology>
    </subcellularLocation>
</comment>
<evidence type="ECO:0000313" key="23">
    <source>
        <dbReference type="EMBL" id="OOQ82921.1"/>
    </source>
</evidence>
<dbReference type="PANTHER" id="PTHR10806">
    <property type="entry name" value="SIGNAL PEPTIDASE COMPLEX CATALYTIC SUBUNIT SEC11"/>
    <property type="match status" value="1"/>
</dbReference>
<keyword evidence="17" id="KW-1133">Transmembrane helix</keyword>
<evidence type="ECO:0000256" key="6">
    <source>
        <dbReference type="ARBA" id="ARBA00019685"/>
    </source>
</evidence>
<evidence type="ECO:0000256" key="21">
    <source>
        <dbReference type="ARBA" id="ARBA00047037"/>
    </source>
</evidence>
<evidence type="ECO:0000256" key="10">
    <source>
        <dbReference type="ARBA" id="ARBA00022692"/>
    </source>
</evidence>
<dbReference type="EC" id="2.3.2.23" evidence="4"/>
<dbReference type="InterPro" id="IPR036286">
    <property type="entry name" value="LexA/Signal_pep-like_sf"/>
</dbReference>
<comment type="similarity">
    <text evidence="3">Belongs to the peptidase S26B family.</text>
</comment>
<dbReference type="InterPro" id="IPR019756">
    <property type="entry name" value="Pept_S26A_signal_pept_1_Ser-AS"/>
</dbReference>
<evidence type="ECO:0000256" key="3">
    <source>
        <dbReference type="ARBA" id="ARBA00011035"/>
    </source>
</evidence>
<dbReference type="GO" id="GO:0004252">
    <property type="term" value="F:serine-type endopeptidase activity"/>
    <property type="evidence" value="ECO:0007669"/>
    <property type="project" value="InterPro"/>
</dbReference>
<comment type="subunit">
    <text evidence="21">Component of the signal peptidase complex (SPC) composed of a catalytic subunit SEC11 and three accessory subunits SPC1, SPC2 and SPC3. The complex induces a local thinning of the ER membrane which is used to measure the length of the signal peptide (SP) h-region of protein substrates. This ensures the selectivity of the complex towards h-regions shorter than 18-20 amino acids. SPC associates with the translocon complex.</text>
</comment>
<feature type="domain" description="UBC core" evidence="22">
    <location>
        <begin position="339"/>
        <end position="489"/>
    </location>
</feature>
<evidence type="ECO:0000256" key="1">
    <source>
        <dbReference type="ARBA" id="ARBA00000677"/>
    </source>
</evidence>
<comment type="function">
    <text evidence="20">Catalytic component of the signal peptidase complex (SPC) which catalyzes the cleavage of N-terminal signal sequences from nascent proteins as they are translocated into the lumen of the endoplasmic reticulum. Specifically cleaves N-terminal signal peptides that contain a hydrophobic alpha-helix (h-region) shorter than 18-20 amino acids.</text>
</comment>
<keyword evidence="10" id="KW-0812">Transmembrane</keyword>
<evidence type="ECO:0000256" key="14">
    <source>
        <dbReference type="ARBA" id="ARBA00022824"/>
    </source>
</evidence>
<dbReference type="InterPro" id="IPR016135">
    <property type="entry name" value="UBQ-conjugating_enzyme/RWD"/>
</dbReference>
<keyword evidence="11" id="KW-0547">Nucleotide-binding</keyword>
<evidence type="ECO:0000256" key="20">
    <source>
        <dbReference type="ARBA" id="ARBA00045533"/>
    </source>
</evidence>
<dbReference type="GO" id="GO:0005787">
    <property type="term" value="C:signal peptidase complex"/>
    <property type="evidence" value="ECO:0007669"/>
    <property type="project" value="TreeGrafter"/>
</dbReference>
<evidence type="ECO:0000256" key="17">
    <source>
        <dbReference type="ARBA" id="ARBA00022989"/>
    </source>
</evidence>
<evidence type="ECO:0000256" key="8">
    <source>
        <dbReference type="ARBA" id="ARBA00022670"/>
    </source>
</evidence>
<dbReference type="PROSITE" id="PS50127">
    <property type="entry name" value="UBC_2"/>
    <property type="match status" value="1"/>
</dbReference>
<keyword evidence="8" id="KW-0645">Protease</keyword>
<keyword evidence="13" id="KW-0378">Hydrolase</keyword>
<accession>A0A1S9RBZ6</accession>
<evidence type="ECO:0000256" key="11">
    <source>
        <dbReference type="ARBA" id="ARBA00022741"/>
    </source>
</evidence>
<dbReference type="SUPFAM" id="SSF51306">
    <property type="entry name" value="LexA/Signal peptidase"/>
    <property type="match status" value="1"/>
</dbReference>
<evidence type="ECO:0000313" key="24">
    <source>
        <dbReference type="Proteomes" id="UP000190744"/>
    </source>
</evidence>
<dbReference type="Pfam" id="PF00179">
    <property type="entry name" value="UQ_con"/>
    <property type="match status" value="1"/>
</dbReference>
<dbReference type="EMBL" id="LJBN01000207">
    <property type="protein sequence ID" value="OOQ82921.1"/>
    <property type="molecule type" value="Genomic_DNA"/>
</dbReference>
<evidence type="ECO:0000256" key="19">
    <source>
        <dbReference type="ARBA" id="ARBA00033305"/>
    </source>
</evidence>
<evidence type="ECO:0000256" key="16">
    <source>
        <dbReference type="ARBA" id="ARBA00022968"/>
    </source>
</evidence>
<proteinExistence type="inferred from homology"/>
<dbReference type="GO" id="GO:0061631">
    <property type="term" value="F:ubiquitin conjugating enzyme activity"/>
    <property type="evidence" value="ECO:0007669"/>
    <property type="project" value="UniProtKB-EC"/>
</dbReference>
<comment type="caution">
    <text evidence="23">The sequence shown here is derived from an EMBL/GenBank/DDBJ whole genome shotgun (WGS) entry which is preliminary data.</text>
</comment>
<evidence type="ECO:0000256" key="13">
    <source>
        <dbReference type="ARBA" id="ARBA00022801"/>
    </source>
</evidence>
<dbReference type="SUPFAM" id="SSF54495">
    <property type="entry name" value="UBC-like"/>
    <property type="match status" value="1"/>
</dbReference>
<dbReference type="InterPro" id="IPR000608">
    <property type="entry name" value="UBC"/>
</dbReference>
<keyword evidence="9" id="KW-0808">Transferase</keyword>
<keyword evidence="12" id="KW-0833">Ubl conjugation pathway</keyword>
<evidence type="ECO:0000256" key="18">
    <source>
        <dbReference type="ARBA" id="ARBA00023136"/>
    </source>
</evidence>
<dbReference type="PROSITE" id="PS00501">
    <property type="entry name" value="SPASE_I_1"/>
    <property type="match status" value="1"/>
</dbReference>
<evidence type="ECO:0000256" key="15">
    <source>
        <dbReference type="ARBA" id="ARBA00022840"/>
    </source>
</evidence>
<evidence type="ECO:0000256" key="9">
    <source>
        <dbReference type="ARBA" id="ARBA00022679"/>
    </source>
</evidence>
<dbReference type="EC" id="3.4.21.89" evidence="5"/>
<evidence type="ECO:0000256" key="4">
    <source>
        <dbReference type="ARBA" id="ARBA00012486"/>
    </source>
</evidence>
<dbReference type="SMART" id="SM00212">
    <property type="entry name" value="UBCc"/>
    <property type="match status" value="1"/>
</dbReference>
<dbReference type="Proteomes" id="UP000190744">
    <property type="component" value="Unassembled WGS sequence"/>
</dbReference>
<dbReference type="GO" id="GO:0006465">
    <property type="term" value="P:signal peptide processing"/>
    <property type="evidence" value="ECO:0007669"/>
    <property type="project" value="InterPro"/>
</dbReference>
<organism evidence="23 24">
    <name type="scientific">Penicillium brasilianum</name>
    <dbReference type="NCBI Taxonomy" id="104259"/>
    <lineage>
        <taxon>Eukaryota</taxon>
        <taxon>Fungi</taxon>
        <taxon>Dikarya</taxon>
        <taxon>Ascomycota</taxon>
        <taxon>Pezizomycotina</taxon>
        <taxon>Eurotiomycetes</taxon>
        <taxon>Eurotiomycetidae</taxon>
        <taxon>Eurotiales</taxon>
        <taxon>Aspergillaceae</taxon>
        <taxon>Penicillium</taxon>
    </lineage>
</organism>
<evidence type="ECO:0000256" key="2">
    <source>
        <dbReference type="ARBA" id="ARBA00004648"/>
    </source>
</evidence>
<comment type="catalytic activity">
    <reaction evidence="1">
        <text>Cleavage of hydrophobic, N-terminal signal or leader sequences from secreted and periplasmic proteins.</text>
        <dbReference type="EC" id="3.4.21.89"/>
    </reaction>
</comment>
<dbReference type="PANTHER" id="PTHR10806:SF6">
    <property type="entry name" value="SIGNAL PEPTIDASE COMPLEX CATALYTIC SUBUNIT SEC11"/>
    <property type="match status" value="1"/>
</dbReference>